<reference evidence="2" key="1">
    <citation type="journal article" date="2019" name="Int. J. Syst. Evol. Microbiol.">
        <title>The Global Catalogue of Microorganisms (GCM) 10K type strain sequencing project: providing services to taxonomists for standard genome sequencing and annotation.</title>
        <authorList>
            <consortium name="The Broad Institute Genomics Platform"/>
            <consortium name="The Broad Institute Genome Sequencing Center for Infectious Disease"/>
            <person name="Wu L."/>
            <person name="Ma J."/>
        </authorList>
    </citation>
    <scope>NUCLEOTIDE SEQUENCE [LARGE SCALE GENOMIC DNA]</scope>
    <source>
        <strain evidence="2">JCM 16022</strain>
    </source>
</reference>
<keyword evidence="2" id="KW-1185">Reference proteome</keyword>
<organism evidence="1 2">
    <name type="scientific">Nocardioides koreensis</name>
    <dbReference type="NCBI Taxonomy" id="433651"/>
    <lineage>
        <taxon>Bacteria</taxon>
        <taxon>Bacillati</taxon>
        <taxon>Actinomycetota</taxon>
        <taxon>Actinomycetes</taxon>
        <taxon>Propionibacteriales</taxon>
        <taxon>Nocardioidaceae</taxon>
        <taxon>Nocardioides</taxon>
    </lineage>
</organism>
<evidence type="ECO:0000313" key="1">
    <source>
        <dbReference type="EMBL" id="GAA2135417.1"/>
    </source>
</evidence>
<dbReference type="Proteomes" id="UP001501771">
    <property type="component" value="Unassembled WGS sequence"/>
</dbReference>
<dbReference type="EMBL" id="BAAAQR010000001">
    <property type="protein sequence ID" value="GAA2135417.1"/>
    <property type="molecule type" value="Genomic_DNA"/>
</dbReference>
<accession>A0ABP5KTC2</accession>
<protein>
    <submittedName>
        <fullName evidence="1">Uncharacterized protein</fullName>
    </submittedName>
</protein>
<comment type="caution">
    <text evidence="1">The sequence shown here is derived from an EMBL/GenBank/DDBJ whole genome shotgun (WGS) entry which is preliminary data.</text>
</comment>
<gene>
    <name evidence="1" type="ORF">GCM10009844_00660</name>
</gene>
<evidence type="ECO:0000313" key="2">
    <source>
        <dbReference type="Proteomes" id="UP001501771"/>
    </source>
</evidence>
<proteinExistence type="predicted"/>
<name>A0ABP5KTC2_9ACTN</name>
<sequence length="225" mass="24699">MGNPLPRHGRFYIRLAPVEWPGTLVTFKSNDGSPDSYITQSHVDSIRAVSNGATFFGFGVTGMVAAGIAANLDRMLAPWDLIISGPPGTMHFYATHGPPPLADEWARVEERLAAASTPDWDLDLDLDPESATPLLCAATNHLLDEDRLGEYHLNEAEQHDVFGVLANINADLADIYQDDVMPLQRATLVFGTASLSGWYKDDPDSQEWVDRICDKVNDALDELGY</sequence>